<dbReference type="EMBL" id="GFPF01002286">
    <property type="protein sequence ID" value="MAA13432.1"/>
    <property type="molecule type" value="Transcribed_RNA"/>
</dbReference>
<proteinExistence type="predicted"/>
<evidence type="ECO:0000313" key="1">
    <source>
        <dbReference type="EMBL" id="MAA13432.1"/>
    </source>
</evidence>
<name>A0A224YHY2_9ACAR</name>
<organism evidence="1">
    <name type="scientific">Rhipicephalus zambeziensis</name>
    <dbReference type="NCBI Taxonomy" id="60191"/>
    <lineage>
        <taxon>Eukaryota</taxon>
        <taxon>Metazoa</taxon>
        <taxon>Ecdysozoa</taxon>
        <taxon>Arthropoda</taxon>
        <taxon>Chelicerata</taxon>
        <taxon>Arachnida</taxon>
        <taxon>Acari</taxon>
        <taxon>Parasitiformes</taxon>
        <taxon>Ixodida</taxon>
        <taxon>Ixodoidea</taxon>
        <taxon>Ixodidae</taxon>
        <taxon>Rhipicephalinae</taxon>
        <taxon>Rhipicephalus</taxon>
        <taxon>Rhipicephalus</taxon>
    </lineage>
</organism>
<sequence length="103" mass="11933">MRRSMRRGRRRDPKEHPFFFYFSHSFDSGGRTCTSLSLTHSPHFVYIYINNCLHVQCLPLNKRTSVVAVGVQVSRISADLLATPSSPLLEYIFFLKVARRKTN</sequence>
<reference evidence="1" key="1">
    <citation type="journal article" date="2017" name="Parasit. Vectors">
        <title>Sialotranscriptomics of Rhipicephalus zambeziensis reveals intricate expression profiles of secretory proteins and suggests tight temporal transcriptional regulation during blood-feeding.</title>
        <authorList>
            <person name="de Castro M.H."/>
            <person name="de Klerk D."/>
            <person name="Pienaar R."/>
            <person name="Rees D.J.G."/>
            <person name="Mans B.J."/>
        </authorList>
    </citation>
    <scope>NUCLEOTIDE SEQUENCE</scope>
    <source>
        <tissue evidence="1">Salivary glands</tissue>
    </source>
</reference>
<dbReference type="AlphaFoldDB" id="A0A224YHY2"/>
<accession>A0A224YHY2</accession>
<protein>
    <submittedName>
        <fullName evidence="1">Uncharacterized protein</fullName>
    </submittedName>
</protein>